<evidence type="ECO:0000313" key="3">
    <source>
        <dbReference type="Proteomes" id="UP000664169"/>
    </source>
</evidence>
<comment type="caution">
    <text evidence="2">The sequence shown here is derived from an EMBL/GenBank/DDBJ whole genome shotgun (WGS) entry which is preliminary data.</text>
</comment>
<dbReference type="PANTHER" id="PTHR34883">
    <property type="entry name" value="SERINE-RICH PROTEIN, PUTATIVE-RELATED-RELATED"/>
    <property type="match status" value="1"/>
</dbReference>
<feature type="chain" id="PRO_5034242485" description="Extracellular serine-rich protein" evidence="1">
    <location>
        <begin position="17"/>
        <end position="260"/>
    </location>
</feature>
<organism evidence="2 3">
    <name type="scientific">Gomphillus americanus</name>
    <dbReference type="NCBI Taxonomy" id="1940652"/>
    <lineage>
        <taxon>Eukaryota</taxon>
        <taxon>Fungi</taxon>
        <taxon>Dikarya</taxon>
        <taxon>Ascomycota</taxon>
        <taxon>Pezizomycotina</taxon>
        <taxon>Lecanoromycetes</taxon>
        <taxon>OSLEUM clade</taxon>
        <taxon>Ostropomycetidae</taxon>
        <taxon>Ostropales</taxon>
        <taxon>Graphidaceae</taxon>
        <taxon>Gomphilloideae</taxon>
        <taxon>Gomphillus</taxon>
    </lineage>
</organism>
<name>A0A8H3I664_9LECA</name>
<gene>
    <name evidence="2" type="ORF">GOMPHAMPRED_002953</name>
</gene>
<dbReference type="InterPro" id="IPR052953">
    <property type="entry name" value="Ser-rich/MCO-related"/>
</dbReference>
<evidence type="ECO:0000313" key="2">
    <source>
        <dbReference type="EMBL" id="CAF9904805.1"/>
    </source>
</evidence>
<dbReference type="Proteomes" id="UP000664169">
    <property type="component" value="Unassembled WGS sequence"/>
</dbReference>
<dbReference type="InterPro" id="IPR008972">
    <property type="entry name" value="Cupredoxin"/>
</dbReference>
<accession>A0A8H3I664</accession>
<sequence length="260" mass="25769">MLYSTALLALLPAALATTIRVDVGLGGLKFVPDTVTAAPGDVLEFHYHPKNHSVQQSSFAAPCQPLAGGFDSGFNPVASEEVAATTQHFSVTVNNTKPIWIYCAQGIHCKSGMSMVVNQPAPPSKNTLDAYRLVAANVNSTPGPVAPVGGIFSNGTASAASSASSSSSSNSTSSLALTTYTSVYSIYTTSAAGGSATTVSLAQTVTALSSSATAAASGTDSSASSTASTAVVTGNAAAGSFNVASWAVAAGVVAFGGLVF</sequence>
<dbReference type="OrthoDB" id="2331100at2759"/>
<evidence type="ECO:0008006" key="4">
    <source>
        <dbReference type="Google" id="ProtNLM"/>
    </source>
</evidence>
<dbReference type="PANTHER" id="PTHR34883:SF17">
    <property type="entry name" value="CUPREDOXIN"/>
    <property type="match status" value="1"/>
</dbReference>
<evidence type="ECO:0000256" key="1">
    <source>
        <dbReference type="SAM" id="SignalP"/>
    </source>
</evidence>
<dbReference type="SUPFAM" id="SSF49503">
    <property type="entry name" value="Cupredoxins"/>
    <property type="match status" value="1"/>
</dbReference>
<protein>
    <recommendedName>
        <fullName evidence="4">Extracellular serine-rich protein</fullName>
    </recommendedName>
</protein>
<dbReference type="CDD" id="cd00920">
    <property type="entry name" value="Cupredoxin"/>
    <property type="match status" value="1"/>
</dbReference>
<dbReference type="Gene3D" id="2.60.40.420">
    <property type="entry name" value="Cupredoxins - blue copper proteins"/>
    <property type="match status" value="1"/>
</dbReference>
<dbReference type="EMBL" id="CAJPDQ010000002">
    <property type="protein sequence ID" value="CAF9904805.1"/>
    <property type="molecule type" value="Genomic_DNA"/>
</dbReference>
<keyword evidence="3" id="KW-1185">Reference proteome</keyword>
<reference evidence="2" key="1">
    <citation type="submission" date="2021-03" db="EMBL/GenBank/DDBJ databases">
        <authorList>
            <person name="Tagirdzhanova G."/>
        </authorList>
    </citation>
    <scope>NUCLEOTIDE SEQUENCE</scope>
</reference>
<proteinExistence type="predicted"/>
<keyword evidence="1" id="KW-0732">Signal</keyword>
<dbReference type="AlphaFoldDB" id="A0A8H3I664"/>
<feature type="signal peptide" evidence="1">
    <location>
        <begin position="1"/>
        <end position="16"/>
    </location>
</feature>